<accession>A0A7W6N958</accession>
<reference evidence="1 2" key="1">
    <citation type="submission" date="2020-08" db="EMBL/GenBank/DDBJ databases">
        <title>Genomic Encyclopedia of Type Strains, Phase IV (KMG-IV): sequencing the most valuable type-strain genomes for metagenomic binning, comparative biology and taxonomic classification.</title>
        <authorList>
            <person name="Goeker M."/>
        </authorList>
    </citation>
    <scope>NUCLEOTIDE SEQUENCE [LARGE SCALE GENOMIC DNA]</scope>
    <source>
        <strain evidence="1 2">DSM 15743</strain>
    </source>
</reference>
<organism evidence="1 2">
    <name type="scientific">Microvirga flocculans</name>
    <dbReference type="NCBI Taxonomy" id="217168"/>
    <lineage>
        <taxon>Bacteria</taxon>
        <taxon>Pseudomonadati</taxon>
        <taxon>Pseudomonadota</taxon>
        <taxon>Alphaproteobacteria</taxon>
        <taxon>Hyphomicrobiales</taxon>
        <taxon>Methylobacteriaceae</taxon>
        <taxon>Microvirga</taxon>
    </lineage>
</organism>
<dbReference type="RefSeq" id="WP_027317135.1">
    <property type="nucleotide sequence ID" value="NZ_JACIDC010000016.1"/>
</dbReference>
<protein>
    <submittedName>
        <fullName evidence="1">Uncharacterized protein</fullName>
    </submittedName>
</protein>
<dbReference type="EMBL" id="JACIDC010000016">
    <property type="protein sequence ID" value="MBB4041893.1"/>
    <property type="molecule type" value="Genomic_DNA"/>
</dbReference>
<proteinExistence type="predicted"/>
<gene>
    <name evidence="1" type="ORF">GGR34_003576</name>
</gene>
<keyword evidence="2" id="KW-1185">Reference proteome</keyword>
<comment type="caution">
    <text evidence="1">The sequence shown here is derived from an EMBL/GenBank/DDBJ whole genome shotgun (WGS) entry which is preliminary data.</text>
</comment>
<name>A0A7W6N958_9HYPH</name>
<sequence length="153" mass="17035">MEHKPFDQLRSVADVQPRPLSREDRLQRWIDLLERDPTRCLNTLGEIEYKPPAERALIREDNSPLTVAYEDPVLRADGLESDRLGDAMRYFALSDGQAHYALCSCLSGRTMEAATCAQRLRNATGDVSWQSTVGAWAMAALAVGLPGLVYLLS</sequence>
<evidence type="ECO:0000313" key="2">
    <source>
        <dbReference type="Proteomes" id="UP000519439"/>
    </source>
</evidence>
<dbReference type="Proteomes" id="UP000519439">
    <property type="component" value="Unassembled WGS sequence"/>
</dbReference>
<dbReference type="AlphaFoldDB" id="A0A7W6N958"/>
<evidence type="ECO:0000313" key="1">
    <source>
        <dbReference type="EMBL" id="MBB4041893.1"/>
    </source>
</evidence>